<sequence length="219" mass="24050">MDTVDVWLVDSVLPQGVLDELRGYLDDGELDRERRTHPEQRREFVAAHGVARLLAGQALGIAPRQVRWRIGRHGKPEVDGVRVSLSRSAGMAMVAHTPRRAVGVDLQWVDDGLDVARAAARYYPVHEARFVAECPPPRRPARFTGLLARKEACVKAAGGRLFPGLRLPVHERGVVHQADGPYRVRDLLAPSGYAAAVALAGEDDYLVREHLWAGQGVAP</sequence>
<comment type="similarity">
    <text evidence="1">Belongs to the P-Pant transferase superfamily. Gsp/Sfp/HetI/AcpT family.</text>
</comment>
<reference evidence="4" key="1">
    <citation type="submission" date="2023-02" db="EMBL/GenBank/DDBJ databases">
        <title>Actinokineospora globicatena NBRC 15670.</title>
        <authorList>
            <person name="Ichikawa N."/>
            <person name="Sato H."/>
            <person name="Tonouchi N."/>
        </authorList>
    </citation>
    <scope>NUCLEOTIDE SEQUENCE</scope>
    <source>
        <strain evidence="4">NBRC 15670</strain>
    </source>
</reference>
<dbReference type="GO" id="GO:0008897">
    <property type="term" value="F:holo-[acyl-carrier-protein] synthase activity"/>
    <property type="evidence" value="ECO:0007669"/>
    <property type="project" value="InterPro"/>
</dbReference>
<gene>
    <name evidence="4" type="ORF">Aglo03_01760</name>
</gene>
<evidence type="ECO:0000313" key="5">
    <source>
        <dbReference type="Proteomes" id="UP001165042"/>
    </source>
</evidence>
<accession>A0A9W6V4M4</accession>
<comment type="caution">
    <text evidence="4">The sequence shown here is derived from an EMBL/GenBank/DDBJ whole genome shotgun (WGS) entry which is preliminary data.</text>
</comment>
<dbReference type="InterPro" id="IPR050559">
    <property type="entry name" value="P-Pant_transferase_sf"/>
</dbReference>
<evidence type="ECO:0000313" key="4">
    <source>
        <dbReference type="EMBL" id="GLW89360.1"/>
    </source>
</evidence>
<proteinExistence type="inferred from homology"/>
<dbReference type="EMBL" id="BSSD01000001">
    <property type="protein sequence ID" value="GLW89360.1"/>
    <property type="molecule type" value="Genomic_DNA"/>
</dbReference>
<dbReference type="Gene3D" id="3.90.470.20">
    <property type="entry name" value="4'-phosphopantetheinyl transferase domain"/>
    <property type="match status" value="1"/>
</dbReference>
<protein>
    <submittedName>
        <fullName evidence="4">4'-phosphopantetheinyl transferase</fullName>
    </submittedName>
</protein>
<keyword evidence="2 4" id="KW-0808">Transferase</keyword>
<name>A0A9W6V4M4_9PSEU</name>
<evidence type="ECO:0000259" key="3">
    <source>
        <dbReference type="Pfam" id="PF01648"/>
    </source>
</evidence>
<feature type="domain" description="4'-phosphopantetheinyl transferase" evidence="3">
    <location>
        <begin position="101"/>
        <end position="193"/>
    </location>
</feature>
<dbReference type="InterPro" id="IPR037143">
    <property type="entry name" value="4-PPantetheinyl_Trfase_dom_sf"/>
</dbReference>
<evidence type="ECO:0000256" key="1">
    <source>
        <dbReference type="ARBA" id="ARBA00010990"/>
    </source>
</evidence>
<keyword evidence="5" id="KW-1185">Reference proteome</keyword>
<dbReference type="GO" id="GO:0019878">
    <property type="term" value="P:lysine biosynthetic process via aminoadipic acid"/>
    <property type="evidence" value="ECO:0007669"/>
    <property type="project" value="TreeGrafter"/>
</dbReference>
<dbReference type="InterPro" id="IPR008278">
    <property type="entry name" value="4-PPantetheinyl_Trfase_dom"/>
</dbReference>
<dbReference type="Proteomes" id="UP001165042">
    <property type="component" value="Unassembled WGS sequence"/>
</dbReference>
<dbReference type="PANTHER" id="PTHR12215:SF10">
    <property type="entry name" value="L-AMINOADIPATE-SEMIALDEHYDE DEHYDROGENASE-PHOSPHOPANTETHEINYL TRANSFERASE"/>
    <property type="match status" value="1"/>
</dbReference>
<organism evidence="4 5">
    <name type="scientific">Actinokineospora globicatena</name>
    <dbReference type="NCBI Taxonomy" id="103729"/>
    <lineage>
        <taxon>Bacteria</taxon>
        <taxon>Bacillati</taxon>
        <taxon>Actinomycetota</taxon>
        <taxon>Actinomycetes</taxon>
        <taxon>Pseudonocardiales</taxon>
        <taxon>Pseudonocardiaceae</taxon>
        <taxon>Actinokineospora</taxon>
    </lineage>
</organism>
<dbReference type="AlphaFoldDB" id="A0A9W6V4M4"/>
<dbReference type="PANTHER" id="PTHR12215">
    <property type="entry name" value="PHOSPHOPANTETHEINE TRANSFERASE"/>
    <property type="match status" value="1"/>
</dbReference>
<dbReference type="GO" id="GO:0000287">
    <property type="term" value="F:magnesium ion binding"/>
    <property type="evidence" value="ECO:0007669"/>
    <property type="project" value="InterPro"/>
</dbReference>
<dbReference type="SUPFAM" id="SSF56214">
    <property type="entry name" value="4'-phosphopantetheinyl transferase"/>
    <property type="match status" value="2"/>
</dbReference>
<evidence type="ECO:0000256" key="2">
    <source>
        <dbReference type="ARBA" id="ARBA00022679"/>
    </source>
</evidence>
<dbReference type="GO" id="GO:0005829">
    <property type="term" value="C:cytosol"/>
    <property type="evidence" value="ECO:0007669"/>
    <property type="project" value="TreeGrafter"/>
</dbReference>
<dbReference type="Pfam" id="PF01648">
    <property type="entry name" value="ACPS"/>
    <property type="match status" value="1"/>
</dbReference>